<reference evidence="1" key="1">
    <citation type="journal article" date="2021" name="Nat. Commun.">
        <title>Genetic determinants of endophytism in the Arabidopsis root mycobiome.</title>
        <authorList>
            <person name="Mesny F."/>
            <person name="Miyauchi S."/>
            <person name="Thiergart T."/>
            <person name="Pickel B."/>
            <person name="Atanasova L."/>
            <person name="Karlsson M."/>
            <person name="Huettel B."/>
            <person name="Barry K.W."/>
            <person name="Haridas S."/>
            <person name="Chen C."/>
            <person name="Bauer D."/>
            <person name="Andreopoulos W."/>
            <person name="Pangilinan J."/>
            <person name="LaButti K."/>
            <person name="Riley R."/>
            <person name="Lipzen A."/>
            <person name="Clum A."/>
            <person name="Drula E."/>
            <person name="Henrissat B."/>
            <person name="Kohler A."/>
            <person name="Grigoriev I.V."/>
            <person name="Martin F.M."/>
            <person name="Hacquard S."/>
        </authorList>
    </citation>
    <scope>NUCLEOTIDE SEQUENCE</scope>
    <source>
        <strain evidence="1">MPI-CAGE-AT-0023</strain>
    </source>
</reference>
<organism evidence="1 2">
    <name type="scientific">Fusarium redolens</name>
    <dbReference type="NCBI Taxonomy" id="48865"/>
    <lineage>
        <taxon>Eukaryota</taxon>
        <taxon>Fungi</taxon>
        <taxon>Dikarya</taxon>
        <taxon>Ascomycota</taxon>
        <taxon>Pezizomycotina</taxon>
        <taxon>Sordariomycetes</taxon>
        <taxon>Hypocreomycetidae</taxon>
        <taxon>Hypocreales</taxon>
        <taxon>Nectriaceae</taxon>
        <taxon>Fusarium</taxon>
        <taxon>Fusarium redolens species complex</taxon>
    </lineage>
</organism>
<dbReference type="Proteomes" id="UP000720189">
    <property type="component" value="Unassembled WGS sequence"/>
</dbReference>
<dbReference type="OrthoDB" id="5099635at2759"/>
<sequence>MPQIIFDSMQDLMLHMDPVTDYHLNNLAVFKPKRQSAIIKLILAIQEREKELEERRQNDNWEYGQDILSSETYYYKDYDPVQGDPLGLGVHFPRQQARVNVNIFVARLAEEVGHNAFLGAFAAYRQDAMRLLELVVDGTSVRPEDFTQVASQIAIHAPRQTKNCPWPISGLFEQPQEKWEKHKSLWVALTVHEIPVVQDAAWEALAKMAIADMDLQSRP</sequence>
<name>A0A9P9KFH4_FUSRE</name>
<protein>
    <submittedName>
        <fullName evidence="1">Uncharacterized protein</fullName>
    </submittedName>
</protein>
<gene>
    <name evidence="1" type="ORF">BKA55DRAFT_736742</name>
</gene>
<accession>A0A9P9KFH4</accession>
<dbReference type="AlphaFoldDB" id="A0A9P9KFH4"/>
<proteinExistence type="predicted"/>
<dbReference type="RefSeq" id="XP_046050940.1">
    <property type="nucleotide sequence ID" value="XM_046201345.1"/>
</dbReference>
<dbReference type="GeneID" id="70231299"/>
<dbReference type="EMBL" id="JAGMUX010000006">
    <property type="protein sequence ID" value="KAH7255371.1"/>
    <property type="molecule type" value="Genomic_DNA"/>
</dbReference>
<keyword evidence="2" id="KW-1185">Reference proteome</keyword>
<comment type="caution">
    <text evidence="1">The sequence shown here is derived from an EMBL/GenBank/DDBJ whole genome shotgun (WGS) entry which is preliminary data.</text>
</comment>
<evidence type="ECO:0000313" key="1">
    <source>
        <dbReference type="EMBL" id="KAH7255371.1"/>
    </source>
</evidence>
<evidence type="ECO:0000313" key="2">
    <source>
        <dbReference type="Proteomes" id="UP000720189"/>
    </source>
</evidence>